<accession>A0A9Q3EG72</accession>
<proteinExistence type="predicted"/>
<feature type="compositionally biased region" description="Basic and acidic residues" evidence="1">
    <location>
        <begin position="107"/>
        <end position="119"/>
    </location>
</feature>
<organism evidence="2 3">
    <name type="scientific">Austropuccinia psidii MF-1</name>
    <dbReference type="NCBI Taxonomy" id="1389203"/>
    <lineage>
        <taxon>Eukaryota</taxon>
        <taxon>Fungi</taxon>
        <taxon>Dikarya</taxon>
        <taxon>Basidiomycota</taxon>
        <taxon>Pucciniomycotina</taxon>
        <taxon>Pucciniomycetes</taxon>
        <taxon>Pucciniales</taxon>
        <taxon>Sphaerophragmiaceae</taxon>
        <taxon>Austropuccinia</taxon>
    </lineage>
</organism>
<evidence type="ECO:0000313" key="2">
    <source>
        <dbReference type="EMBL" id="MBW0519487.1"/>
    </source>
</evidence>
<gene>
    <name evidence="2" type="ORF">O181_059202</name>
</gene>
<name>A0A9Q3EG72_9BASI</name>
<dbReference type="Proteomes" id="UP000765509">
    <property type="component" value="Unassembled WGS sequence"/>
</dbReference>
<evidence type="ECO:0000256" key="1">
    <source>
        <dbReference type="SAM" id="MobiDB-lite"/>
    </source>
</evidence>
<dbReference type="AlphaFoldDB" id="A0A9Q3EG72"/>
<feature type="region of interest" description="Disordered" evidence="1">
    <location>
        <begin position="107"/>
        <end position="141"/>
    </location>
</feature>
<feature type="compositionally biased region" description="Polar residues" evidence="1">
    <location>
        <begin position="120"/>
        <end position="141"/>
    </location>
</feature>
<sequence>MQVYGTQRLKKPIAEEAGHRGRVKQSKITGLFKTLTAIDHQMNIQRRTHKLLKQMPGDLEHAVKSRGNQDEIANTLQDVMKRTNMGKYSQFKSSSFKEKQPFRLEFKDKPKERVEEVTNKKTSCSNCGSTDHYANNYSKAN</sequence>
<comment type="caution">
    <text evidence="2">The sequence shown here is derived from an EMBL/GenBank/DDBJ whole genome shotgun (WGS) entry which is preliminary data.</text>
</comment>
<protein>
    <submittedName>
        <fullName evidence="2">Uncharacterized protein</fullName>
    </submittedName>
</protein>
<reference evidence="2" key="1">
    <citation type="submission" date="2021-03" db="EMBL/GenBank/DDBJ databases">
        <title>Draft genome sequence of rust myrtle Austropuccinia psidii MF-1, a brazilian biotype.</title>
        <authorList>
            <person name="Quecine M.C."/>
            <person name="Pachon D.M.R."/>
            <person name="Bonatelli M.L."/>
            <person name="Correr F.H."/>
            <person name="Franceschini L.M."/>
            <person name="Leite T.F."/>
            <person name="Margarido G.R.A."/>
            <person name="Almeida C.A."/>
            <person name="Ferrarezi J.A."/>
            <person name="Labate C.A."/>
        </authorList>
    </citation>
    <scope>NUCLEOTIDE SEQUENCE</scope>
    <source>
        <strain evidence="2">MF-1</strain>
    </source>
</reference>
<evidence type="ECO:0000313" key="3">
    <source>
        <dbReference type="Proteomes" id="UP000765509"/>
    </source>
</evidence>
<keyword evidence="3" id="KW-1185">Reference proteome</keyword>
<dbReference type="EMBL" id="AVOT02027432">
    <property type="protein sequence ID" value="MBW0519487.1"/>
    <property type="molecule type" value="Genomic_DNA"/>
</dbReference>